<dbReference type="PROSITE" id="PS50110">
    <property type="entry name" value="RESPONSE_REGULATORY"/>
    <property type="match status" value="1"/>
</dbReference>
<dbReference type="NCBIfam" id="TIGR00229">
    <property type="entry name" value="sensory_box"/>
    <property type="match status" value="1"/>
</dbReference>
<dbReference type="InterPro" id="IPR036097">
    <property type="entry name" value="HisK_dim/P_sf"/>
</dbReference>
<dbReference type="InterPro" id="IPR000700">
    <property type="entry name" value="PAS-assoc_C"/>
</dbReference>
<dbReference type="InterPro" id="IPR036890">
    <property type="entry name" value="HATPase_C_sf"/>
</dbReference>
<evidence type="ECO:0000256" key="7">
    <source>
        <dbReference type="PROSITE-ProRule" id="PRU00169"/>
    </source>
</evidence>
<dbReference type="InterPro" id="IPR005467">
    <property type="entry name" value="His_kinase_dom"/>
</dbReference>
<comment type="catalytic activity">
    <reaction evidence="1">
        <text>ATP + protein L-histidine = ADP + protein N-phospho-L-histidine.</text>
        <dbReference type="EC" id="2.7.13.3"/>
    </reaction>
</comment>
<sequence>MRKPRTLPIAKPPSPAPEVINGERYFRQIANALPHIVWTARPDGWVDYVNQQGVTYTGLVLNQLSGWGWEQIYHPDDLGTAVDGWRNAIKTGSAFEIEFRMKRGADGAYRWFLCRALPFKDANGDILKWFGTSTDIEDQKQAQTSAERANRAKSDFVSSMSHELRSPLNAILGFAQLMASDSPPPPPSQQASIDQILKAGWHLLELINEVLDLARIEAGQASLSPEPVSVAETLRECHCMIEQQALKRGVRMRFPLLNFPCFVLADRTRLKQILLNLLSNAIKYNREQGAVEVQCSVTMGNRVRLSVHDSGAGMDPERLAQLFQPFNRLGQEAGPEEGTGIGLVVVKHLVELMGGTIGAESAVGVGSVFWVELGAASPPELKDESAVLTATANAQPDKHPEIHTLLYVEDNPANLKLVEQLIGRRADMRLLTAVTGALGIELARTSLPEVVVMDIHLPDINGIEALRFLHEDPQTTHIPVIALSANAMPRDVEKGIKAGFFRYLTKPIKLNEFMEALDAALAATKLGSVHSQ</sequence>
<accession>A0A1U9V3C2</accession>
<dbReference type="GO" id="GO:0009927">
    <property type="term" value="F:histidine phosphotransfer kinase activity"/>
    <property type="evidence" value="ECO:0007669"/>
    <property type="project" value="TreeGrafter"/>
</dbReference>
<dbReference type="AlphaFoldDB" id="A0A1U9V3C2"/>
<evidence type="ECO:0000256" key="5">
    <source>
        <dbReference type="ARBA" id="ARBA00022679"/>
    </source>
</evidence>
<evidence type="ECO:0000256" key="6">
    <source>
        <dbReference type="ARBA" id="ARBA00022777"/>
    </source>
</evidence>
<keyword evidence="5" id="KW-0808">Transferase</keyword>
<feature type="domain" description="Histidine kinase" evidence="8">
    <location>
        <begin position="159"/>
        <end position="377"/>
    </location>
</feature>
<evidence type="ECO:0000259" key="9">
    <source>
        <dbReference type="PROSITE" id="PS50110"/>
    </source>
</evidence>
<evidence type="ECO:0000256" key="4">
    <source>
        <dbReference type="ARBA" id="ARBA00022553"/>
    </source>
</evidence>
<dbReference type="SUPFAM" id="SSF55874">
    <property type="entry name" value="ATPase domain of HSP90 chaperone/DNA topoisomerase II/histidine kinase"/>
    <property type="match status" value="1"/>
</dbReference>
<dbReference type="SMART" id="SM00387">
    <property type="entry name" value="HATPase_c"/>
    <property type="match status" value="1"/>
</dbReference>
<keyword evidence="4 7" id="KW-0597">Phosphoprotein</keyword>
<evidence type="ECO:0000256" key="3">
    <source>
        <dbReference type="ARBA" id="ARBA00012438"/>
    </source>
</evidence>
<dbReference type="SUPFAM" id="SSF47384">
    <property type="entry name" value="Homodimeric domain of signal transducing histidine kinase"/>
    <property type="match status" value="1"/>
</dbReference>
<feature type="domain" description="PAS" evidence="10">
    <location>
        <begin position="22"/>
        <end position="92"/>
    </location>
</feature>
<dbReference type="EC" id="2.7.13.3" evidence="3"/>
<dbReference type="PANTHER" id="PTHR43047:SF72">
    <property type="entry name" value="OSMOSENSING HISTIDINE PROTEIN KINASE SLN1"/>
    <property type="match status" value="1"/>
</dbReference>
<dbReference type="Proteomes" id="UP000189627">
    <property type="component" value="Plasmid pENH92"/>
</dbReference>
<dbReference type="FunFam" id="3.30.450.20:FF:000099">
    <property type="entry name" value="Sensory box sensor histidine kinase"/>
    <property type="match status" value="1"/>
</dbReference>
<dbReference type="CDD" id="cd00130">
    <property type="entry name" value="PAS"/>
    <property type="match status" value="1"/>
</dbReference>
<evidence type="ECO:0000259" key="8">
    <source>
        <dbReference type="PROSITE" id="PS50109"/>
    </source>
</evidence>
<gene>
    <name evidence="12" type="ORF">BJN34_36140</name>
</gene>
<dbReference type="CDD" id="cd16922">
    <property type="entry name" value="HATPase_EvgS-ArcB-TorS-like"/>
    <property type="match status" value="1"/>
</dbReference>
<evidence type="ECO:0000259" key="11">
    <source>
        <dbReference type="PROSITE" id="PS50113"/>
    </source>
</evidence>
<dbReference type="InterPro" id="IPR035965">
    <property type="entry name" value="PAS-like_dom_sf"/>
</dbReference>
<evidence type="ECO:0000313" key="13">
    <source>
        <dbReference type="Proteomes" id="UP000189627"/>
    </source>
</evidence>
<dbReference type="PRINTS" id="PR00344">
    <property type="entry name" value="BCTRLSENSOR"/>
</dbReference>
<dbReference type="InterPro" id="IPR001610">
    <property type="entry name" value="PAC"/>
</dbReference>
<dbReference type="SMART" id="SM00091">
    <property type="entry name" value="PAS"/>
    <property type="match status" value="1"/>
</dbReference>
<dbReference type="InterPro" id="IPR003661">
    <property type="entry name" value="HisK_dim/P_dom"/>
</dbReference>
<dbReference type="OrthoDB" id="9810730at2"/>
<proteinExistence type="predicted"/>
<evidence type="ECO:0000256" key="1">
    <source>
        <dbReference type="ARBA" id="ARBA00000085"/>
    </source>
</evidence>
<dbReference type="RefSeq" id="WP_078201887.1">
    <property type="nucleotide sequence ID" value="NZ_CP017759.1"/>
</dbReference>
<evidence type="ECO:0000256" key="2">
    <source>
        <dbReference type="ARBA" id="ARBA00004429"/>
    </source>
</evidence>
<dbReference type="EMBL" id="CP017759">
    <property type="protein sequence ID" value="AQV99309.1"/>
    <property type="molecule type" value="Genomic_DNA"/>
</dbReference>
<keyword evidence="12" id="KW-0614">Plasmid</keyword>
<geneLocation type="plasmid" evidence="13">
    <name>penh92</name>
</geneLocation>
<organism evidence="12 13">
    <name type="scientific">Cupriavidus necator</name>
    <name type="common">Alcaligenes eutrophus</name>
    <name type="synonym">Ralstonia eutropha</name>
    <dbReference type="NCBI Taxonomy" id="106590"/>
    <lineage>
        <taxon>Bacteria</taxon>
        <taxon>Pseudomonadati</taxon>
        <taxon>Pseudomonadota</taxon>
        <taxon>Betaproteobacteria</taxon>
        <taxon>Burkholderiales</taxon>
        <taxon>Burkholderiaceae</taxon>
        <taxon>Cupriavidus</taxon>
    </lineage>
</organism>
<dbReference type="InterPro" id="IPR004358">
    <property type="entry name" value="Sig_transdc_His_kin-like_C"/>
</dbReference>
<dbReference type="SUPFAM" id="SSF55785">
    <property type="entry name" value="PYP-like sensor domain (PAS domain)"/>
    <property type="match status" value="1"/>
</dbReference>
<dbReference type="PANTHER" id="PTHR43047">
    <property type="entry name" value="TWO-COMPONENT HISTIDINE PROTEIN KINASE"/>
    <property type="match status" value="1"/>
</dbReference>
<feature type="modified residue" description="4-aspartylphosphate" evidence="7">
    <location>
        <position position="454"/>
    </location>
</feature>
<feature type="domain" description="Response regulatory" evidence="9">
    <location>
        <begin position="404"/>
        <end position="521"/>
    </location>
</feature>
<dbReference type="PROSITE" id="PS50109">
    <property type="entry name" value="HIS_KIN"/>
    <property type="match status" value="1"/>
</dbReference>
<reference evidence="13" key="1">
    <citation type="submission" date="2017-02" db="EMBL/GenBank/DDBJ databases">
        <title>Complete genome sequence of Cupriavidus necator strain NH9, a 3-chlorobenzoate degrader.</title>
        <authorList>
            <person name="Moriuchi R."/>
            <person name="Dohra H."/>
            <person name="Ogawa N."/>
        </authorList>
    </citation>
    <scope>NUCLEOTIDE SEQUENCE [LARGE SCALE GENOMIC DNA]</scope>
    <source>
        <strain evidence="13">NH9</strain>
        <plasmid evidence="13">penh92</plasmid>
    </source>
</reference>
<dbReference type="InterPro" id="IPR000014">
    <property type="entry name" value="PAS"/>
</dbReference>
<keyword evidence="6 12" id="KW-0418">Kinase</keyword>
<dbReference type="Pfam" id="PF08447">
    <property type="entry name" value="PAS_3"/>
    <property type="match status" value="1"/>
</dbReference>
<dbReference type="Pfam" id="PF02518">
    <property type="entry name" value="HATPase_c"/>
    <property type="match status" value="1"/>
</dbReference>
<feature type="domain" description="PAC" evidence="11">
    <location>
        <begin position="95"/>
        <end position="148"/>
    </location>
</feature>
<dbReference type="SUPFAM" id="SSF52172">
    <property type="entry name" value="CheY-like"/>
    <property type="match status" value="1"/>
</dbReference>
<dbReference type="Gene3D" id="3.30.450.20">
    <property type="entry name" value="PAS domain"/>
    <property type="match status" value="1"/>
</dbReference>
<dbReference type="SMART" id="SM00086">
    <property type="entry name" value="PAC"/>
    <property type="match status" value="1"/>
</dbReference>
<dbReference type="KEGG" id="cuh:BJN34_36140"/>
<dbReference type="Pfam" id="PF00512">
    <property type="entry name" value="HisKA"/>
    <property type="match status" value="1"/>
</dbReference>
<dbReference type="SMART" id="SM00448">
    <property type="entry name" value="REC"/>
    <property type="match status" value="1"/>
</dbReference>
<dbReference type="InterPro" id="IPR001789">
    <property type="entry name" value="Sig_transdc_resp-reg_receiver"/>
</dbReference>
<dbReference type="FunFam" id="3.30.565.10:FF:000006">
    <property type="entry name" value="Sensor histidine kinase WalK"/>
    <property type="match status" value="1"/>
</dbReference>
<dbReference type="Gene3D" id="1.10.287.130">
    <property type="match status" value="1"/>
</dbReference>
<name>A0A1U9V3C2_CUPNE</name>
<dbReference type="GO" id="GO:0005886">
    <property type="term" value="C:plasma membrane"/>
    <property type="evidence" value="ECO:0007669"/>
    <property type="project" value="UniProtKB-SubCell"/>
</dbReference>
<evidence type="ECO:0000313" key="12">
    <source>
        <dbReference type="EMBL" id="AQV99309.1"/>
    </source>
</evidence>
<protein>
    <recommendedName>
        <fullName evidence="3">histidine kinase</fullName>
        <ecNumber evidence="3">2.7.13.3</ecNumber>
    </recommendedName>
</protein>
<dbReference type="Pfam" id="PF00072">
    <property type="entry name" value="Response_reg"/>
    <property type="match status" value="1"/>
</dbReference>
<dbReference type="GO" id="GO:0000155">
    <property type="term" value="F:phosphorelay sensor kinase activity"/>
    <property type="evidence" value="ECO:0007669"/>
    <property type="project" value="InterPro"/>
</dbReference>
<dbReference type="Gene3D" id="3.30.565.10">
    <property type="entry name" value="Histidine kinase-like ATPase, C-terminal domain"/>
    <property type="match status" value="1"/>
</dbReference>
<dbReference type="SMART" id="SM00388">
    <property type="entry name" value="HisKA"/>
    <property type="match status" value="1"/>
</dbReference>
<dbReference type="InterPro" id="IPR011006">
    <property type="entry name" value="CheY-like_superfamily"/>
</dbReference>
<evidence type="ECO:0000259" key="10">
    <source>
        <dbReference type="PROSITE" id="PS50112"/>
    </source>
</evidence>
<dbReference type="CDD" id="cd00082">
    <property type="entry name" value="HisKA"/>
    <property type="match status" value="1"/>
</dbReference>
<dbReference type="PROSITE" id="PS50112">
    <property type="entry name" value="PAS"/>
    <property type="match status" value="1"/>
</dbReference>
<dbReference type="InterPro" id="IPR013655">
    <property type="entry name" value="PAS_fold_3"/>
</dbReference>
<dbReference type="PROSITE" id="PS50113">
    <property type="entry name" value="PAC"/>
    <property type="match status" value="1"/>
</dbReference>
<dbReference type="InterPro" id="IPR003594">
    <property type="entry name" value="HATPase_dom"/>
</dbReference>
<dbReference type="Gene3D" id="3.40.50.2300">
    <property type="match status" value="1"/>
</dbReference>
<comment type="subcellular location">
    <subcellularLocation>
        <location evidence="2">Cell inner membrane</location>
        <topology evidence="2">Multi-pass membrane protein</topology>
    </subcellularLocation>
</comment>